<dbReference type="EMBL" id="BAAAPE010000007">
    <property type="protein sequence ID" value="GAA2073866.1"/>
    <property type="molecule type" value="Genomic_DNA"/>
</dbReference>
<feature type="transmembrane region" description="Helical" evidence="2">
    <location>
        <begin position="12"/>
        <end position="33"/>
    </location>
</feature>
<sequence>MAAPQHRALNQIIDGLHALFVIAAGAAGAIVAPSMLGGSVSSTRMAIWAGLTALLAALLADSVGAALVGRLRLRLRLTDPTCEAVLADPVDIAVAITTLAEHYEHIAATPPPRSAGSAPCRSHRSPAISGRIPARFPAVLAKDGEEESAQ</sequence>
<proteinExistence type="predicted"/>
<dbReference type="Proteomes" id="UP001500016">
    <property type="component" value="Unassembled WGS sequence"/>
</dbReference>
<evidence type="ECO:0000313" key="3">
    <source>
        <dbReference type="EMBL" id="GAA2073866.1"/>
    </source>
</evidence>
<reference evidence="3 4" key="1">
    <citation type="journal article" date="2019" name="Int. J. Syst. Evol. Microbiol.">
        <title>The Global Catalogue of Microorganisms (GCM) 10K type strain sequencing project: providing services to taxonomists for standard genome sequencing and annotation.</title>
        <authorList>
            <consortium name="The Broad Institute Genomics Platform"/>
            <consortium name="The Broad Institute Genome Sequencing Center for Infectious Disease"/>
            <person name="Wu L."/>
            <person name="Ma J."/>
        </authorList>
    </citation>
    <scope>NUCLEOTIDE SEQUENCE [LARGE SCALE GENOMIC DNA]</scope>
    <source>
        <strain evidence="3 4">JCM 15478</strain>
    </source>
</reference>
<protein>
    <submittedName>
        <fullName evidence="3">Uncharacterized protein</fullName>
    </submittedName>
</protein>
<keyword evidence="2" id="KW-1133">Transmembrane helix</keyword>
<keyword evidence="2" id="KW-0472">Membrane</keyword>
<keyword evidence="4" id="KW-1185">Reference proteome</keyword>
<comment type="caution">
    <text evidence="3">The sequence shown here is derived from an EMBL/GenBank/DDBJ whole genome shotgun (WGS) entry which is preliminary data.</text>
</comment>
<dbReference type="RefSeq" id="WP_344527606.1">
    <property type="nucleotide sequence ID" value="NZ_BAAAPE010000007.1"/>
</dbReference>
<evidence type="ECO:0000256" key="2">
    <source>
        <dbReference type="SAM" id="Phobius"/>
    </source>
</evidence>
<name>A0ABN2VVB5_9ACTN</name>
<keyword evidence="2" id="KW-0812">Transmembrane</keyword>
<feature type="transmembrane region" description="Helical" evidence="2">
    <location>
        <begin position="45"/>
        <end position="68"/>
    </location>
</feature>
<organism evidence="3 4">
    <name type="scientific">Streptomyces albiaxialis</name>
    <dbReference type="NCBI Taxonomy" id="329523"/>
    <lineage>
        <taxon>Bacteria</taxon>
        <taxon>Bacillati</taxon>
        <taxon>Actinomycetota</taxon>
        <taxon>Actinomycetes</taxon>
        <taxon>Kitasatosporales</taxon>
        <taxon>Streptomycetaceae</taxon>
        <taxon>Streptomyces</taxon>
    </lineage>
</organism>
<accession>A0ABN2VVB5</accession>
<evidence type="ECO:0000313" key="4">
    <source>
        <dbReference type="Proteomes" id="UP001500016"/>
    </source>
</evidence>
<feature type="region of interest" description="Disordered" evidence="1">
    <location>
        <begin position="108"/>
        <end position="128"/>
    </location>
</feature>
<evidence type="ECO:0000256" key="1">
    <source>
        <dbReference type="SAM" id="MobiDB-lite"/>
    </source>
</evidence>
<gene>
    <name evidence="3" type="ORF">GCM10009801_27400</name>
</gene>